<dbReference type="SUPFAM" id="SSF46689">
    <property type="entry name" value="Homeodomain-like"/>
    <property type="match status" value="1"/>
</dbReference>
<dbReference type="VEuPathDB" id="FungiDB:H310_15053"/>
<dbReference type="InterPro" id="IPR038717">
    <property type="entry name" value="Tc1-like_DDE_dom"/>
</dbReference>
<reference evidence="2 3" key="1">
    <citation type="submission" date="2018-08" db="EMBL/GenBank/DDBJ databases">
        <title>Aphanomyces genome sequencing and annotation.</title>
        <authorList>
            <person name="Minardi D."/>
            <person name="Oidtmann B."/>
            <person name="Van Der Giezen M."/>
            <person name="Studholme D.J."/>
        </authorList>
    </citation>
    <scope>NUCLEOTIDE SEQUENCE [LARGE SCALE GENOMIC DNA]</scope>
    <source>
        <strain evidence="2 3">NJM0002</strain>
    </source>
</reference>
<dbReference type="Gene3D" id="3.30.420.10">
    <property type="entry name" value="Ribonuclease H-like superfamily/Ribonuclease H"/>
    <property type="match status" value="1"/>
</dbReference>
<accession>A0A3R6YVN9</accession>
<proteinExistence type="predicted"/>
<organism evidence="2 3">
    <name type="scientific">Aphanomyces invadans</name>
    <dbReference type="NCBI Taxonomy" id="157072"/>
    <lineage>
        <taxon>Eukaryota</taxon>
        <taxon>Sar</taxon>
        <taxon>Stramenopiles</taxon>
        <taxon>Oomycota</taxon>
        <taxon>Saprolegniomycetes</taxon>
        <taxon>Saprolegniales</taxon>
        <taxon>Verrucalvaceae</taxon>
        <taxon>Aphanomyces</taxon>
    </lineage>
</organism>
<evidence type="ECO:0000259" key="1">
    <source>
        <dbReference type="Pfam" id="PF13358"/>
    </source>
</evidence>
<feature type="non-terminal residue" evidence="2">
    <location>
        <position position="1"/>
    </location>
</feature>
<dbReference type="PANTHER" id="PTHR46564:SF1">
    <property type="entry name" value="TRANSPOSASE"/>
    <property type="match status" value="1"/>
</dbReference>
<dbReference type="EMBL" id="QUSY01000853">
    <property type="protein sequence ID" value="RHY27054.1"/>
    <property type="molecule type" value="Genomic_DNA"/>
</dbReference>
<dbReference type="GO" id="GO:0003676">
    <property type="term" value="F:nucleic acid binding"/>
    <property type="evidence" value="ECO:0007669"/>
    <property type="project" value="InterPro"/>
</dbReference>
<dbReference type="InterPro" id="IPR036397">
    <property type="entry name" value="RNaseH_sf"/>
</dbReference>
<dbReference type="AlphaFoldDB" id="A0A3R6YVN9"/>
<dbReference type="NCBIfam" id="NF033545">
    <property type="entry name" value="transpos_IS630"/>
    <property type="match status" value="1"/>
</dbReference>
<dbReference type="PANTHER" id="PTHR46564">
    <property type="entry name" value="TRANSPOSASE"/>
    <property type="match status" value="1"/>
</dbReference>
<comment type="caution">
    <text evidence="2">The sequence shown here is derived from an EMBL/GenBank/DDBJ whole genome shotgun (WGS) entry which is preliminary data.</text>
</comment>
<dbReference type="InterPro" id="IPR009057">
    <property type="entry name" value="Homeodomain-like_sf"/>
</dbReference>
<sequence>SRQHLAIVYNKTECTVGNWIMVYQQTGGYQRTHTATDKKFTAAQKQWLLDFYDRHPLAYLDEAQSAFKRVQRVDISKTSVWRIIQSVGLTWKVLERRAMHVKERDVFRFAEELSYIDWNHQNIVFLDEVSFDNRGMIRKRGYALRGKTVAIRGDFARKPRVSVLAFLGVNGIIEYFDTEGTFDRAEFTKCCIDFVHSERGSVQQYPGRNSVWILDGASIHRHPEIVYYLRSVGVVPIFLPAYCQLFNPIEFMFGFMKRAFQRHYTESNQRDLTPFIVQTFRRFERYDMSKTFEHCGWIVDCVFNPIGPLSKDKRTGRIARAEDTDGEDELGFTELNTIE</sequence>
<evidence type="ECO:0000313" key="3">
    <source>
        <dbReference type="Proteomes" id="UP000285060"/>
    </source>
</evidence>
<evidence type="ECO:0000313" key="2">
    <source>
        <dbReference type="EMBL" id="RHY27054.1"/>
    </source>
</evidence>
<protein>
    <recommendedName>
        <fullName evidence="1">Tc1-like transposase DDE domain-containing protein</fullName>
    </recommendedName>
</protein>
<dbReference type="Pfam" id="PF13358">
    <property type="entry name" value="DDE_3"/>
    <property type="match status" value="1"/>
</dbReference>
<name>A0A3R6YVN9_9STRA</name>
<dbReference type="InterPro" id="IPR047655">
    <property type="entry name" value="Transpos_IS630-like"/>
</dbReference>
<gene>
    <name evidence="2" type="ORF">DYB32_007083</name>
</gene>
<feature type="domain" description="Tc1-like transposase DDE" evidence="1">
    <location>
        <begin position="123"/>
        <end position="269"/>
    </location>
</feature>
<dbReference type="Proteomes" id="UP000285060">
    <property type="component" value="Unassembled WGS sequence"/>
</dbReference>
<dbReference type="VEuPathDB" id="FungiDB:H310_14241"/>
<keyword evidence="3" id="KW-1185">Reference proteome</keyword>